<dbReference type="InterPro" id="IPR045851">
    <property type="entry name" value="AMP-bd_C_sf"/>
</dbReference>
<dbReference type="AlphaFoldDB" id="A0A5N5L745"/>
<accession>A0A5N5L745</accession>
<name>A0A5N5L745_9ROSI</name>
<evidence type="ECO:0000256" key="2">
    <source>
        <dbReference type="ARBA" id="ARBA00022598"/>
    </source>
</evidence>
<evidence type="ECO:0000313" key="7">
    <source>
        <dbReference type="Proteomes" id="UP000326939"/>
    </source>
</evidence>
<proteinExistence type="inferred from homology"/>
<keyword evidence="7" id="KW-1185">Reference proteome</keyword>
<organism evidence="6 7">
    <name type="scientific">Salix brachista</name>
    <dbReference type="NCBI Taxonomy" id="2182728"/>
    <lineage>
        <taxon>Eukaryota</taxon>
        <taxon>Viridiplantae</taxon>
        <taxon>Streptophyta</taxon>
        <taxon>Embryophyta</taxon>
        <taxon>Tracheophyta</taxon>
        <taxon>Spermatophyta</taxon>
        <taxon>Magnoliopsida</taxon>
        <taxon>eudicotyledons</taxon>
        <taxon>Gunneridae</taxon>
        <taxon>Pentapetalae</taxon>
        <taxon>rosids</taxon>
        <taxon>fabids</taxon>
        <taxon>Malpighiales</taxon>
        <taxon>Salicaceae</taxon>
        <taxon>Saliceae</taxon>
        <taxon>Salix</taxon>
    </lineage>
</organism>
<dbReference type="PANTHER" id="PTHR43859:SF7">
    <property type="entry name" value="ACETATE_BUTYRATE--COA LIGASE AAE7, PEROXISOMAL"/>
    <property type="match status" value="1"/>
</dbReference>
<evidence type="ECO:0000256" key="5">
    <source>
        <dbReference type="SAM" id="MobiDB-lite"/>
    </source>
</evidence>
<comment type="caution">
    <text evidence="6">The sequence shown here is derived from an EMBL/GenBank/DDBJ whole genome shotgun (WGS) entry which is preliminary data.</text>
</comment>
<gene>
    <name evidence="6" type="ORF">DKX38_015881</name>
</gene>
<feature type="region of interest" description="Disordered" evidence="5">
    <location>
        <begin position="1"/>
        <end position="56"/>
    </location>
</feature>
<reference evidence="7" key="1">
    <citation type="journal article" date="2019" name="Gigascience">
        <title>De novo genome assembly of the endangered Acer yangbiense, a plant species with extremely small populations endemic to Yunnan Province, China.</title>
        <authorList>
            <person name="Yang J."/>
            <person name="Wariss H.M."/>
            <person name="Tao L."/>
            <person name="Zhang R."/>
            <person name="Yun Q."/>
            <person name="Hollingsworth P."/>
            <person name="Dao Z."/>
            <person name="Luo G."/>
            <person name="Guo H."/>
            <person name="Ma Y."/>
            <person name="Sun W."/>
        </authorList>
    </citation>
    <scope>NUCLEOTIDE SEQUENCE [LARGE SCALE GENOMIC DNA]</scope>
    <source>
        <strain evidence="7">cv. br00</strain>
    </source>
</reference>
<keyword evidence="3" id="KW-0547">Nucleotide-binding</keyword>
<evidence type="ECO:0000256" key="1">
    <source>
        <dbReference type="ARBA" id="ARBA00006432"/>
    </source>
</evidence>
<evidence type="ECO:0000313" key="6">
    <source>
        <dbReference type="EMBL" id="KAB5538348.1"/>
    </source>
</evidence>
<dbReference type="EMBL" id="VDCV01000010">
    <property type="protein sequence ID" value="KAB5538348.1"/>
    <property type="molecule type" value="Genomic_DNA"/>
</dbReference>
<sequence length="121" mass="13110">MDSDSAVQVSAARVSEAVDTNSMDDDFEGVNGVTNGRVNENADALPAFESHGRRKKSIEADMEADMAKLLLTWPSENISSLEVENVLYTHEAMYEVSVVARPDEYWGEAPGADACLLGSKI</sequence>
<keyword evidence="2" id="KW-0436">Ligase</keyword>
<dbReference type="GO" id="GO:0016874">
    <property type="term" value="F:ligase activity"/>
    <property type="evidence" value="ECO:0007669"/>
    <property type="project" value="UniProtKB-KW"/>
</dbReference>
<dbReference type="PANTHER" id="PTHR43859">
    <property type="entry name" value="ACYL-ACTIVATING ENZYME"/>
    <property type="match status" value="1"/>
</dbReference>
<keyword evidence="4" id="KW-0067">ATP-binding</keyword>
<evidence type="ECO:0000256" key="4">
    <source>
        <dbReference type="ARBA" id="ARBA00022840"/>
    </source>
</evidence>
<dbReference type="SUPFAM" id="SSF56801">
    <property type="entry name" value="Acetyl-CoA synthetase-like"/>
    <property type="match status" value="1"/>
</dbReference>
<comment type="similarity">
    <text evidence="1">Belongs to the ATP-dependent AMP-binding enzyme family.</text>
</comment>
<protein>
    <submittedName>
        <fullName evidence="6">Uncharacterized protein</fullName>
    </submittedName>
</protein>
<dbReference type="Gene3D" id="3.30.300.30">
    <property type="match status" value="1"/>
</dbReference>
<dbReference type="GO" id="GO:0005524">
    <property type="term" value="F:ATP binding"/>
    <property type="evidence" value="ECO:0007669"/>
    <property type="project" value="UniProtKB-KW"/>
</dbReference>
<evidence type="ECO:0000256" key="3">
    <source>
        <dbReference type="ARBA" id="ARBA00022741"/>
    </source>
</evidence>
<dbReference type="Proteomes" id="UP000326939">
    <property type="component" value="Chromosome 10"/>
</dbReference>